<evidence type="ECO:0000313" key="9">
    <source>
        <dbReference type="EMBL" id="QIW11724.1"/>
    </source>
</evidence>
<dbReference type="RefSeq" id="WP_112869666.1">
    <property type="nucleotide sequence ID" value="NZ_CP021781.1"/>
</dbReference>
<name>A0A2Z4XYI3_9GAMM</name>
<evidence type="ECO:0000313" key="11">
    <source>
        <dbReference type="Proteomes" id="UP000681131"/>
    </source>
</evidence>
<dbReference type="GO" id="GO:0015293">
    <property type="term" value="F:symporter activity"/>
    <property type="evidence" value="ECO:0007669"/>
    <property type="project" value="InterPro"/>
</dbReference>
<comment type="similarity">
    <text evidence="2">Belongs to the dicarboxylate/amino acid:cation symporter (DAACS) (TC 2.A.23) family.</text>
</comment>
<feature type="transmembrane region" description="Helical" evidence="7">
    <location>
        <begin position="165"/>
        <end position="183"/>
    </location>
</feature>
<dbReference type="AlphaFoldDB" id="A0A2Z4XYI3"/>
<dbReference type="InterPro" id="IPR036458">
    <property type="entry name" value="Na:dicarbo_symporter_sf"/>
</dbReference>
<dbReference type="KEGG" id="fad:CDH04_03275"/>
<evidence type="ECO:0000256" key="1">
    <source>
        <dbReference type="ARBA" id="ARBA00004141"/>
    </source>
</evidence>
<dbReference type="GO" id="GO:0005886">
    <property type="term" value="C:plasma membrane"/>
    <property type="evidence" value="ECO:0007669"/>
    <property type="project" value="TreeGrafter"/>
</dbReference>
<accession>A0A2Z4XYI3</accession>
<sequence>MLITLLIALALLIFLHIKKYSFNLRTVLALIIGISIGILYNYTDSKDGAFIQANNILANGYISLLQMLIIPIVLTSIIHSITSLRNHNSSYIIKIAVKTIVILLVLTGISAAIGSSIAIFMKLGQNIDISSIGEVTKEMKSATISENILSFLPNNIVHQMDKNNVIAIVVFAILIGFSMLIAHREDSKLASPFINFIDSAFFVIKKLARLVIATTPYGVLGLMIQMSIELDKGSISTVFSFILACYIAMFIVLLMHIVLLLVFGTNLVKFYKSIWRAMLVAATSRSSMGTLPLSINGLNRYGLSETVSTFAPTMGTTMGMNACAGVFPAILAIMAMAATGMDITFVTVISISLICMFASLGVSGIPGTAYVAAGVVFTYFNLPWEIIGLILGVDALIDSFRTPLNIHGSMTTAVIVDKTTKPE</sequence>
<dbReference type="OrthoDB" id="7778689at2"/>
<keyword evidence="6 7" id="KW-0472">Membrane</keyword>
<feature type="transmembrane region" description="Helical" evidence="7">
    <location>
        <begin position="56"/>
        <end position="79"/>
    </location>
</feature>
<evidence type="ECO:0000313" key="10">
    <source>
        <dbReference type="Proteomes" id="UP000251120"/>
    </source>
</evidence>
<dbReference type="InterPro" id="IPR001991">
    <property type="entry name" value="Na-dicarboxylate_symporter"/>
</dbReference>
<keyword evidence="3" id="KW-0813">Transport</keyword>
<gene>
    <name evidence="8" type="ORF">CDH04_03275</name>
    <name evidence="9" type="ORF">FZC43_03275</name>
</gene>
<feature type="transmembrane region" description="Helical" evidence="7">
    <location>
        <begin position="318"/>
        <end position="338"/>
    </location>
</feature>
<dbReference type="PANTHER" id="PTHR42865:SF5">
    <property type="entry name" value="L-CYSTINE TRANSPORTER TCYP"/>
    <property type="match status" value="1"/>
</dbReference>
<evidence type="ECO:0000256" key="3">
    <source>
        <dbReference type="ARBA" id="ARBA00022448"/>
    </source>
</evidence>
<evidence type="ECO:0000256" key="5">
    <source>
        <dbReference type="ARBA" id="ARBA00022989"/>
    </source>
</evidence>
<feature type="transmembrane region" description="Helical" evidence="7">
    <location>
        <begin position="211"/>
        <end position="228"/>
    </location>
</feature>
<evidence type="ECO:0000256" key="6">
    <source>
        <dbReference type="ARBA" id="ARBA00023136"/>
    </source>
</evidence>
<reference evidence="8 10" key="1">
    <citation type="submission" date="2017-06" db="EMBL/GenBank/DDBJ databases">
        <title>Complete genome of Francisella adeliensis.</title>
        <authorList>
            <person name="Vallesi A."/>
            <person name="Sjodin A."/>
        </authorList>
    </citation>
    <scope>NUCLEOTIDE SEQUENCE [LARGE SCALE GENOMIC DNA]</scope>
    <source>
        <strain evidence="8 10">FDC440</strain>
    </source>
</reference>
<comment type="subcellular location">
    <subcellularLocation>
        <location evidence="1">Membrane</location>
        <topology evidence="1">Multi-pass membrane protein</topology>
    </subcellularLocation>
</comment>
<organism evidence="8 10">
    <name type="scientific">Francisella adeliensis</name>
    <dbReference type="NCBI Taxonomy" id="2007306"/>
    <lineage>
        <taxon>Bacteria</taxon>
        <taxon>Pseudomonadati</taxon>
        <taxon>Pseudomonadota</taxon>
        <taxon>Gammaproteobacteria</taxon>
        <taxon>Thiotrichales</taxon>
        <taxon>Francisellaceae</taxon>
        <taxon>Francisella</taxon>
    </lineage>
</organism>
<feature type="transmembrane region" description="Helical" evidence="7">
    <location>
        <begin position="240"/>
        <end position="263"/>
    </location>
</feature>
<feature type="transmembrane region" description="Helical" evidence="7">
    <location>
        <begin position="345"/>
        <end position="365"/>
    </location>
</feature>
<feature type="transmembrane region" description="Helical" evidence="7">
    <location>
        <begin position="371"/>
        <end position="397"/>
    </location>
</feature>
<keyword evidence="4 7" id="KW-0812">Transmembrane</keyword>
<keyword evidence="5 7" id="KW-1133">Transmembrane helix</keyword>
<evidence type="ECO:0000256" key="4">
    <source>
        <dbReference type="ARBA" id="ARBA00022692"/>
    </source>
</evidence>
<keyword evidence="11" id="KW-1185">Reference proteome</keyword>
<proteinExistence type="inferred from homology"/>
<dbReference type="Gene3D" id="1.10.3860.10">
    <property type="entry name" value="Sodium:dicarboxylate symporter"/>
    <property type="match status" value="1"/>
</dbReference>
<dbReference type="Proteomes" id="UP000681131">
    <property type="component" value="Chromosome"/>
</dbReference>
<evidence type="ECO:0000256" key="7">
    <source>
        <dbReference type="SAM" id="Phobius"/>
    </source>
</evidence>
<dbReference type="PANTHER" id="PTHR42865">
    <property type="entry name" value="PROTON/GLUTAMATE-ASPARTATE SYMPORTER"/>
    <property type="match status" value="1"/>
</dbReference>
<dbReference type="Pfam" id="PF00375">
    <property type="entry name" value="SDF"/>
    <property type="match status" value="1"/>
</dbReference>
<dbReference type="GO" id="GO:0015184">
    <property type="term" value="F:L-cystine transmembrane transporter activity"/>
    <property type="evidence" value="ECO:0007669"/>
    <property type="project" value="TreeGrafter"/>
</dbReference>
<evidence type="ECO:0000313" key="8">
    <source>
        <dbReference type="EMBL" id="AXA33493.1"/>
    </source>
</evidence>
<protein>
    <submittedName>
        <fullName evidence="8">Dicarboxylate/amino acid:cation symporter</fullName>
    </submittedName>
</protein>
<dbReference type="PRINTS" id="PR00173">
    <property type="entry name" value="EDTRNSPORT"/>
</dbReference>
<dbReference type="EMBL" id="CP043424">
    <property type="protein sequence ID" value="QIW11724.1"/>
    <property type="molecule type" value="Genomic_DNA"/>
</dbReference>
<dbReference type="EMBL" id="CP021781">
    <property type="protein sequence ID" value="AXA33493.1"/>
    <property type="molecule type" value="Genomic_DNA"/>
</dbReference>
<dbReference type="Proteomes" id="UP000251120">
    <property type="component" value="Chromosome"/>
</dbReference>
<reference evidence="9 11" key="2">
    <citation type="submission" date="2019-08" db="EMBL/GenBank/DDBJ databases">
        <title>Complete genome sequences of Francisella adeliensis (FSC1325 and FSC1326).</title>
        <authorList>
            <person name="Ohrman C."/>
            <person name="Uneklint I."/>
            <person name="Vallesi A."/>
            <person name="Karlsson L."/>
            <person name="Sjodin A."/>
        </authorList>
    </citation>
    <scope>NUCLEOTIDE SEQUENCE [LARGE SCALE GENOMIC DNA]</scope>
    <source>
        <strain evidence="9 11">FSC1325</strain>
    </source>
</reference>
<feature type="transmembrane region" description="Helical" evidence="7">
    <location>
        <begin position="99"/>
        <end position="121"/>
    </location>
</feature>
<feature type="transmembrane region" description="Helical" evidence="7">
    <location>
        <begin position="27"/>
        <end position="44"/>
    </location>
</feature>
<evidence type="ECO:0000256" key="2">
    <source>
        <dbReference type="ARBA" id="ARBA00006148"/>
    </source>
</evidence>
<dbReference type="SUPFAM" id="SSF118215">
    <property type="entry name" value="Proton glutamate symport protein"/>
    <property type="match status" value="1"/>
</dbReference>